<organism evidence="1 2">
    <name type="scientific">Bos mutus</name>
    <name type="common">wild yak</name>
    <dbReference type="NCBI Taxonomy" id="72004"/>
    <lineage>
        <taxon>Eukaryota</taxon>
        <taxon>Metazoa</taxon>
        <taxon>Chordata</taxon>
        <taxon>Craniata</taxon>
        <taxon>Vertebrata</taxon>
        <taxon>Euteleostomi</taxon>
        <taxon>Mammalia</taxon>
        <taxon>Eutheria</taxon>
        <taxon>Laurasiatheria</taxon>
        <taxon>Artiodactyla</taxon>
        <taxon>Ruminantia</taxon>
        <taxon>Pecora</taxon>
        <taxon>Bovidae</taxon>
        <taxon>Bovinae</taxon>
        <taxon>Bos</taxon>
    </lineage>
</organism>
<protein>
    <submittedName>
        <fullName evidence="1">Uncharacterized protein</fullName>
    </submittedName>
</protein>
<sequence>MHSPTGTWKPPPCGGAQAIVTPRARPSSLRSGRVEVPPPGCHRPLHSKGLLEELWHTFAGENVLGLGPRQHCANLQRIAKIRNIIKWGKIKMFCCHMLSHTVRKPCAAATVELNPIKRSANKADFGVFDPISLPVDKPDDILERKQQIHVFGFLFSNTVPCCEDGD</sequence>
<reference evidence="1" key="1">
    <citation type="submission" date="2019-10" db="EMBL/GenBank/DDBJ databases">
        <title>The sequence and de novo assembly of the wild yak genome.</title>
        <authorList>
            <person name="Liu Y."/>
        </authorList>
    </citation>
    <scope>NUCLEOTIDE SEQUENCE [LARGE SCALE GENOMIC DNA]</scope>
    <source>
        <strain evidence="1">WY2019</strain>
    </source>
</reference>
<proteinExistence type="predicted"/>
<comment type="caution">
    <text evidence="1">The sequence shown here is derived from an EMBL/GenBank/DDBJ whole genome shotgun (WGS) entry which is preliminary data.</text>
</comment>
<dbReference type="AlphaFoldDB" id="A0A6B0R1D3"/>
<evidence type="ECO:0000313" key="2">
    <source>
        <dbReference type="Proteomes" id="UP000322234"/>
    </source>
</evidence>
<gene>
    <name evidence="1" type="ORF">E5288_WYG022658</name>
</gene>
<dbReference type="Proteomes" id="UP000322234">
    <property type="component" value="Unassembled WGS sequence"/>
</dbReference>
<name>A0A6B0R1D3_9CETA</name>
<dbReference type="EMBL" id="VBQZ03000014">
    <property type="protein sequence ID" value="MXQ82751.1"/>
    <property type="molecule type" value="Genomic_DNA"/>
</dbReference>
<evidence type="ECO:0000313" key="1">
    <source>
        <dbReference type="EMBL" id="MXQ82751.1"/>
    </source>
</evidence>
<accession>A0A6B0R1D3</accession>
<keyword evidence="2" id="KW-1185">Reference proteome</keyword>